<name>A0A448YXH7_9STRA</name>
<dbReference type="GO" id="GO:0006629">
    <property type="term" value="P:lipid metabolic process"/>
    <property type="evidence" value="ECO:0007669"/>
    <property type="project" value="InterPro"/>
</dbReference>
<feature type="domain" description="Fungal lipase-type" evidence="2">
    <location>
        <begin position="185"/>
        <end position="351"/>
    </location>
</feature>
<feature type="region of interest" description="Disordered" evidence="1">
    <location>
        <begin position="79"/>
        <end position="110"/>
    </location>
</feature>
<evidence type="ECO:0000313" key="3">
    <source>
        <dbReference type="EMBL" id="VEU34466.1"/>
    </source>
</evidence>
<accession>A0A448YXH7</accession>
<gene>
    <name evidence="3" type="ORF">PSNMU_V1.4_AUG-EV-PASAV3_0011750</name>
</gene>
<reference evidence="3 4" key="1">
    <citation type="submission" date="2019-01" db="EMBL/GenBank/DDBJ databases">
        <authorList>
            <person name="Ferrante I. M."/>
        </authorList>
    </citation>
    <scope>NUCLEOTIDE SEQUENCE [LARGE SCALE GENOMIC DNA]</scope>
    <source>
        <strain evidence="3 4">B856</strain>
    </source>
</reference>
<sequence>MPDADADTPGAPRAVRCNPRQEPGVPRARCTIPARRHRATPPGPQWISRRLGWAVLAVLAPLCASGFAASRSSLLWHAGPGGSTPRWRREPTGTVRRSAPGGSDCGDGGSDTKLPEHLVVASSLSYLSSAEGKMQASPLFSGAAEAGTPLEPLVQVVDPDSESGATVFRSGIGGGSGAATATTLVVAFRGSATPVNFSTNLRFGLVPLRGEDGFATPGASGSDPSFRVHEGFRDASRGLWELLEPELDALLRREEEETGKGVRLWFTGHSLGSATAQLCAAKHQSRRLLCSSDSDSGNERTNPLAGVLTFGGPRLVNRALANHWNACLFGAEGDPSSSVVVTNYVHHRDPILRQNGPLWDSLGFGILGTEVLCEHDRPVAYESRDAGSSASGGAGLPLAWNILDHCRYLGVFVGPRLFG</sequence>
<organism evidence="3 4">
    <name type="scientific">Pseudo-nitzschia multistriata</name>
    <dbReference type="NCBI Taxonomy" id="183589"/>
    <lineage>
        <taxon>Eukaryota</taxon>
        <taxon>Sar</taxon>
        <taxon>Stramenopiles</taxon>
        <taxon>Ochrophyta</taxon>
        <taxon>Bacillariophyta</taxon>
        <taxon>Bacillariophyceae</taxon>
        <taxon>Bacillariophycidae</taxon>
        <taxon>Bacillariales</taxon>
        <taxon>Bacillariaceae</taxon>
        <taxon>Pseudo-nitzschia</taxon>
    </lineage>
</organism>
<proteinExistence type="predicted"/>
<dbReference type="InterPro" id="IPR051218">
    <property type="entry name" value="Sec_MonoDiacylglyc_Lipase"/>
</dbReference>
<dbReference type="EMBL" id="CAACVS010000029">
    <property type="protein sequence ID" value="VEU34466.1"/>
    <property type="molecule type" value="Genomic_DNA"/>
</dbReference>
<dbReference type="Proteomes" id="UP000291116">
    <property type="component" value="Unassembled WGS sequence"/>
</dbReference>
<dbReference type="PANTHER" id="PTHR45856">
    <property type="entry name" value="ALPHA/BETA-HYDROLASES SUPERFAMILY PROTEIN"/>
    <property type="match status" value="1"/>
</dbReference>
<dbReference type="Gene3D" id="3.40.50.1820">
    <property type="entry name" value="alpha/beta hydrolase"/>
    <property type="match status" value="1"/>
</dbReference>
<dbReference type="SUPFAM" id="SSF53474">
    <property type="entry name" value="alpha/beta-Hydrolases"/>
    <property type="match status" value="1"/>
</dbReference>
<protein>
    <recommendedName>
        <fullName evidence="2">Fungal lipase-type domain-containing protein</fullName>
    </recommendedName>
</protein>
<dbReference type="InterPro" id="IPR029058">
    <property type="entry name" value="AB_hydrolase_fold"/>
</dbReference>
<evidence type="ECO:0000313" key="4">
    <source>
        <dbReference type="Proteomes" id="UP000291116"/>
    </source>
</evidence>
<keyword evidence="4" id="KW-1185">Reference proteome</keyword>
<dbReference type="AlphaFoldDB" id="A0A448YXH7"/>
<evidence type="ECO:0000259" key="2">
    <source>
        <dbReference type="Pfam" id="PF01764"/>
    </source>
</evidence>
<dbReference type="CDD" id="cd00519">
    <property type="entry name" value="Lipase_3"/>
    <property type="match status" value="1"/>
</dbReference>
<dbReference type="InterPro" id="IPR002921">
    <property type="entry name" value="Fungal_lipase-type"/>
</dbReference>
<dbReference type="Pfam" id="PF01764">
    <property type="entry name" value="Lipase_3"/>
    <property type="match status" value="1"/>
</dbReference>
<evidence type="ECO:0000256" key="1">
    <source>
        <dbReference type="SAM" id="MobiDB-lite"/>
    </source>
</evidence>
<feature type="region of interest" description="Disordered" evidence="1">
    <location>
        <begin position="1"/>
        <end position="27"/>
    </location>
</feature>
<dbReference type="PANTHER" id="PTHR45856:SF24">
    <property type="entry name" value="FUNGAL LIPASE-LIKE DOMAIN-CONTAINING PROTEIN"/>
    <property type="match status" value="1"/>
</dbReference>
<dbReference type="OrthoDB" id="426718at2759"/>